<keyword evidence="2" id="KW-1185">Reference proteome</keyword>
<evidence type="ECO:0000313" key="1">
    <source>
        <dbReference type="EMBL" id="GAA2635822.1"/>
    </source>
</evidence>
<protein>
    <submittedName>
        <fullName evidence="1">Uncharacterized protein</fullName>
    </submittedName>
</protein>
<reference evidence="1 2" key="1">
    <citation type="journal article" date="2019" name="Int. J. Syst. Evol. Microbiol.">
        <title>The Global Catalogue of Microorganisms (GCM) 10K type strain sequencing project: providing services to taxonomists for standard genome sequencing and annotation.</title>
        <authorList>
            <consortium name="The Broad Institute Genomics Platform"/>
            <consortium name="The Broad Institute Genome Sequencing Center for Infectious Disease"/>
            <person name="Wu L."/>
            <person name="Ma J."/>
        </authorList>
    </citation>
    <scope>NUCLEOTIDE SEQUENCE [LARGE SCALE GENOMIC DNA]</scope>
    <source>
        <strain evidence="1 2">JCM 4524</strain>
    </source>
</reference>
<comment type="caution">
    <text evidence="1">The sequence shown here is derived from an EMBL/GenBank/DDBJ whole genome shotgun (WGS) entry which is preliminary data.</text>
</comment>
<accession>A0ABN3QUQ6</accession>
<name>A0ABN3QUQ6_9ACTN</name>
<proteinExistence type="predicted"/>
<dbReference type="Proteomes" id="UP001500151">
    <property type="component" value="Unassembled WGS sequence"/>
</dbReference>
<gene>
    <name evidence="1" type="ORF">GCM10010307_32260</name>
</gene>
<organism evidence="1 2">
    <name type="scientific">Streptomyces vastus</name>
    <dbReference type="NCBI Taxonomy" id="285451"/>
    <lineage>
        <taxon>Bacteria</taxon>
        <taxon>Bacillati</taxon>
        <taxon>Actinomycetota</taxon>
        <taxon>Actinomycetes</taxon>
        <taxon>Kitasatosporales</taxon>
        <taxon>Streptomycetaceae</taxon>
        <taxon>Streptomyces</taxon>
    </lineage>
</organism>
<dbReference type="EMBL" id="BAAASJ010000032">
    <property type="protein sequence ID" value="GAA2635822.1"/>
    <property type="molecule type" value="Genomic_DNA"/>
</dbReference>
<evidence type="ECO:0000313" key="2">
    <source>
        <dbReference type="Proteomes" id="UP001500151"/>
    </source>
</evidence>
<sequence length="167" mass="18854">MERTAQGRVTSGGLWLTGRQLSVGTGLLDLMHTARHIALIDELCFRPFPVEHGRSHVVELERSHGLRGGDPAERAVTVGQYEKYRDTIYERLAPRWGQTDSWNLQTVLLRTEREEIPEPWASLSARARVAYLWEAEGTGRWVAVAVADRDETDEVQLLAVVTETHPV</sequence>